<dbReference type="EMBL" id="BAABLD010000008">
    <property type="protein sequence ID" value="GAA5167780.1"/>
    <property type="molecule type" value="Genomic_DNA"/>
</dbReference>
<dbReference type="Proteomes" id="UP001500547">
    <property type="component" value="Unassembled WGS sequence"/>
</dbReference>
<proteinExistence type="predicted"/>
<gene>
    <name evidence="2" type="ORF">GCM10025770_26930</name>
</gene>
<evidence type="ECO:0000313" key="2">
    <source>
        <dbReference type="EMBL" id="GAA5167780.1"/>
    </source>
</evidence>
<dbReference type="InterPro" id="IPR029063">
    <property type="entry name" value="SAM-dependent_MTases_sf"/>
</dbReference>
<comment type="caution">
    <text evidence="2">The sequence shown here is derived from an EMBL/GenBank/DDBJ whole genome shotgun (WGS) entry which is preliminary data.</text>
</comment>
<dbReference type="RefSeq" id="WP_345533581.1">
    <property type="nucleotide sequence ID" value="NZ_BAABLD010000008.1"/>
</dbReference>
<accession>A0ABP9QUM6</accession>
<name>A0ABP9QUM6_9RHOO</name>
<protein>
    <recommendedName>
        <fullName evidence="1">Methyltransferase type 11 domain-containing protein</fullName>
    </recommendedName>
</protein>
<dbReference type="Gene3D" id="3.40.50.150">
    <property type="entry name" value="Vaccinia Virus protein VP39"/>
    <property type="match status" value="1"/>
</dbReference>
<feature type="domain" description="Methyltransferase type 11" evidence="1">
    <location>
        <begin position="66"/>
        <end position="134"/>
    </location>
</feature>
<dbReference type="Pfam" id="PF08241">
    <property type="entry name" value="Methyltransf_11"/>
    <property type="match status" value="1"/>
</dbReference>
<evidence type="ECO:0000313" key="3">
    <source>
        <dbReference type="Proteomes" id="UP001500547"/>
    </source>
</evidence>
<dbReference type="InterPro" id="IPR013216">
    <property type="entry name" value="Methyltransf_11"/>
</dbReference>
<keyword evidence="3" id="KW-1185">Reference proteome</keyword>
<evidence type="ECO:0000259" key="1">
    <source>
        <dbReference type="Pfam" id="PF08241"/>
    </source>
</evidence>
<reference evidence="3" key="1">
    <citation type="journal article" date="2019" name="Int. J. Syst. Evol. Microbiol.">
        <title>The Global Catalogue of Microorganisms (GCM) 10K type strain sequencing project: providing services to taxonomists for standard genome sequencing and annotation.</title>
        <authorList>
            <consortium name="The Broad Institute Genomics Platform"/>
            <consortium name="The Broad Institute Genome Sequencing Center for Infectious Disease"/>
            <person name="Wu L."/>
            <person name="Ma J."/>
        </authorList>
    </citation>
    <scope>NUCLEOTIDE SEQUENCE [LARGE SCALE GENOMIC DNA]</scope>
    <source>
        <strain evidence="3">JCM 18715</strain>
    </source>
</reference>
<organism evidence="2 3">
    <name type="scientific">Viridibacterium curvum</name>
    <dbReference type="NCBI Taxonomy" id="1101404"/>
    <lineage>
        <taxon>Bacteria</taxon>
        <taxon>Pseudomonadati</taxon>
        <taxon>Pseudomonadota</taxon>
        <taxon>Betaproteobacteria</taxon>
        <taxon>Rhodocyclales</taxon>
        <taxon>Rhodocyclaceae</taxon>
        <taxon>Viridibacterium</taxon>
    </lineage>
</organism>
<dbReference type="SUPFAM" id="SSF53335">
    <property type="entry name" value="S-adenosyl-L-methionine-dependent methyltransferases"/>
    <property type="match status" value="1"/>
</dbReference>
<sequence>MRNPRDAAARNIVEDNRRFYESLWSGARLVRPQRFNTWPLVSRLLAPQQCRVEVAPGLRPRLPLEDTLFIDISHAALASLKAVGARVAQGQIGSLPLASGSADFLCAFDVIEHVEDEDGSLAELARVTRPGAVMLASVPLHPERWNAFDEFVGHHRRYEPERLLAKLDEHGFVVEQSAIYGLQAKSSRVLEAGMWWLTHQRERAMWWYNLFMPLSLSRQPKLVLEPGMIDGVGVDEVLLVCRRRAAATHGNTP</sequence>